<keyword evidence="2" id="KW-1133">Transmembrane helix</keyword>
<dbReference type="AlphaFoldDB" id="A0A8H9L754"/>
<organism evidence="4 5">
    <name type="scientific">Promicromonospora citrea</name>
    <dbReference type="NCBI Taxonomy" id="43677"/>
    <lineage>
        <taxon>Bacteria</taxon>
        <taxon>Bacillati</taxon>
        <taxon>Actinomycetota</taxon>
        <taxon>Actinomycetes</taxon>
        <taxon>Micrococcales</taxon>
        <taxon>Promicromonosporaceae</taxon>
        <taxon>Promicromonospora</taxon>
    </lineage>
</organism>
<feature type="transmembrane region" description="Helical" evidence="2">
    <location>
        <begin position="90"/>
        <end position="114"/>
    </location>
</feature>
<feature type="compositionally biased region" description="Low complexity" evidence="1">
    <location>
        <begin position="56"/>
        <end position="73"/>
    </location>
</feature>
<evidence type="ECO:0000313" key="4">
    <source>
        <dbReference type="EMBL" id="GGM39187.1"/>
    </source>
</evidence>
<keyword evidence="2" id="KW-0472">Membrane</keyword>
<feature type="region of interest" description="Disordered" evidence="1">
    <location>
        <begin position="1"/>
        <end position="73"/>
    </location>
</feature>
<proteinExistence type="predicted"/>
<protein>
    <recommendedName>
        <fullName evidence="3">DUF4190 domain-containing protein</fullName>
    </recommendedName>
</protein>
<evidence type="ECO:0000256" key="1">
    <source>
        <dbReference type="SAM" id="MobiDB-lite"/>
    </source>
</evidence>
<keyword evidence="2" id="KW-0812">Transmembrane</keyword>
<dbReference type="SUPFAM" id="SSF81995">
    <property type="entry name" value="beta-sandwich domain of Sec23/24"/>
    <property type="match status" value="1"/>
</dbReference>
<feature type="compositionally biased region" description="Low complexity" evidence="1">
    <location>
        <begin position="1"/>
        <end position="10"/>
    </location>
</feature>
<dbReference type="InterPro" id="IPR025241">
    <property type="entry name" value="DUF4190"/>
</dbReference>
<feature type="transmembrane region" description="Helical" evidence="2">
    <location>
        <begin position="134"/>
        <end position="160"/>
    </location>
</feature>
<reference evidence="4" key="1">
    <citation type="journal article" date="2014" name="Int. J. Syst. Evol. Microbiol.">
        <title>Complete genome sequence of Corynebacterium casei LMG S-19264T (=DSM 44701T), isolated from a smear-ripened cheese.</title>
        <authorList>
            <consortium name="US DOE Joint Genome Institute (JGI-PGF)"/>
            <person name="Walter F."/>
            <person name="Albersmeier A."/>
            <person name="Kalinowski J."/>
            <person name="Ruckert C."/>
        </authorList>
    </citation>
    <scope>NUCLEOTIDE SEQUENCE</scope>
    <source>
        <strain evidence="4">JCM 3051</strain>
    </source>
</reference>
<comment type="caution">
    <text evidence="4">The sequence shown here is derived from an EMBL/GenBank/DDBJ whole genome shotgun (WGS) entry which is preliminary data.</text>
</comment>
<name>A0A8H9L754_9MICO</name>
<feature type="domain" description="DUF4190" evidence="3">
    <location>
        <begin position="88"/>
        <end position="149"/>
    </location>
</feature>
<dbReference type="Proteomes" id="UP000655589">
    <property type="component" value="Unassembled WGS sequence"/>
</dbReference>
<evidence type="ECO:0000256" key="2">
    <source>
        <dbReference type="SAM" id="Phobius"/>
    </source>
</evidence>
<dbReference type="RefSeq" id="WP_171108698.1">
    <property type="nucleotide sequence ID" value="NZ_BMPT01000019.1"/>
</dbReference>
<dbReference type="Pfam" id="PF13828">
    <property type="entry name" value="DUF4190"/>
    <property type="match status" value="1"/>
</dbReference>
<evidence type="ECO:0000259" key="3">
    <source>
        <dbReference type="Pfam" id="PF13828"/>
    </source>
</evidence>
<gene>
    <name evidence="4" type="ORF">GCM10010102_38520</name>
</gene>
<dbReference type="EMBL" id="BMPT01000019">
    <property type="protein sequence ID" value="GGM39187.1"/>
    <property type="molecule type" value="Genomic_DNA"/>
</dbReference>
<evidence type="ECO:0000313" key="5">
    <source>
        <dbReference type="Proteomes" id="UP000655589"/>
    </source>
</evidence>
<keyword evidence="5" id="KW-1185">Reference proteome</keyword>
<sequence>MTQPDGGQSPYDPPQQPDQGGQAPGSVPGQPTPYDQPAASASYGQPGQPGQPGPTPYGQEPYGQSPAQPAYAGQPGPYGAAPLPKNGLGVWSLVLGILAVLGCGILTGIAAIILGHKSRRAQREGEADNGGMGLAGIITGWVGIAWTTITVGLFVAATVFTLNDPAVRDGLEQLDTYQQENGELPTSDPELEELLEQLENG</sequence>
<accession>A0A8H9L754</accession>
<reference evidence="4" key="2">
    <citation type="submission" date="2020-09" db="EMBL/GenBank/DDBJ databases">
        <authorList>
            <person name="Sun Q."/>
            <person name="Ohkuma M."/>
        </authorList>
    </citation>
    <scope>NUCLEOTIDE SEQUENCE</scope>
    <source>
        <strain evidence="4">JCM 3051</strain>
    </source>
</reference>